<evidence type="ECO:0000259" key="2">
    <source>
        <dbReference type="PROSITE" id="PS50994"/>
    </source>
</evidence>
<dbReference type="GO" id="GO:0003723">
    <property type="term" value="F:RNA binding"/>
    <property type="evidence" value="ECO:0007669"/>
    <property type="project" value="UniProtKB-KW"/>
</dbReference>
<evidence type="ECO:0000256" key="1">
    <source>
        <dbReference type="ARBA" id="ARBA00022884"/>
    </source>
</evidence>
<dbReference type="PROSITE" id="PS50994">
    <property type="entry name" value="INTEGRASE"/>
    <property type="match status" value="1"/>
</dbReference>
<dbReference type="InterPro" id="IPR001584">
    <property type="entry name" value="Integrase_cat-core"/>
</dbReference>
<organism evidence="3 4">
    <name type="scientific">Austropuccinia psidii MF-1</name>
    <dbReference type="NCBI Taxonomy" id="1389203"/>
    <lineage>
        <taxon>Eukaryota</taxon>
        <taxon>Fungi</taxon>
        <taxon>Dikarya</taxon>
        <taxon>Basidiomycota</taxon>
        <taxon>Pucciniomycotina</taxon>
        <taxon>Pucciniomycetes</taxon>
        <taxon>Pucciniales</taxon>
        <taxon>Sphaerophragmiaceae</taxon>
        <taxon>Austropuccinia</taxon>
    </lineage>
</organism>
<accession>A0A9Q3DBF4</accession>
<dbReference type="PANTHER" id="PTHR37984:SF5">
    <property type="entry name" value="PROTEIN NYNRIN-LIKE"/>
    <property type="match status" value="1"/>
</dbReference>
<keyword evidence="4" id="KW-1185">Reference proteome</keyword>
<sequence length="106" mass="12396">MDWVTALSPSVDRSYNAFLVIVDKYRETTIFLPCHKDDTGMDKAPLLWSIVISHTGLFKNIIRDRDPKLTSALWTKLHRYFGIKLLFYTEYHCQTDGLEARMIQTL</sequence>
<dbReference type="PANTHER" id="PTHR37984">
    <property type="entry name" value="PROTEIN CBG26694"/>
    <property type="match status" value="1"/>
</dbReference>
<comment type="caution">
    <text evidence="3">The sequence shown here is derived from an EMBL/GenBank/DDBJ whole genome shotgun (WGS) entry which is preliminary data.</text>
</comment>
<dbReference type="OrthoDB" id="2273864at2759"/>
<dbReference type="InterPro" id="IPR036397">
    <property type="entry name" value="RNaseH_sf"/>
</dbReference>
<dbReference type="GO" id="GO:0015074">
    <property type="term" value="P:DNA integration"/>
    <property type="evidence" value="ECO:0007669"/>
    <property type="project" value="InterPro"/>
</dbReference>
<evidence type="ECO:0000313" key="3">
    <source>
        <dbReference type="EMBL" id="MBW0500761.1"/>
    </source>
</evidence>
<dbReference type="GO" id="GO:0005634">
    <property type="term" value="C:nucleus"/>
    <property type="evidence" value="ECO:0007669"/>
    <property type="project" value="UniProtKB-ARBA"/>
</dbReference>
<protein>
    <recommendedName>
        <fullName evidence="2">Integrase catalytic domain-containing protein</fullName>
    </recommendedName>
</protein>
<dbReference type="SUPFAM" id="SSF53098">
    <property type="entry name" value="Ribonuclease H-like"/>
    <property type="match status" value="1"/>
</dbReference>
<keyword evidence="1" id="KW-0694">RNA-binding</keyword>
<name>A0A9Q3DBF4_9BASI</name>
<reference evidence="3" key="1">
    <citation type="submission" date="2021-03" db="EMBL/GenBank/DDBJ databases">
        <title>Draft genome sequence of rust myrtle Austropuccinia psidii MF-1, a brazilian biotype.</title>
        <authorList>
            <person name="Quecine M.C."/>
            <person name="Pachon D.M.R."/>
            <person name="Bonatelli M.L."/>
            <person name="Correr F.H."/>
            <person name="Franceschini L.M."/>
            <person name="Leite T.F."/>
            <person name="Margarido G.R.A."/>
            <person name="Almeida C.A."/>
            <person name="Ferrarezi J.A."/>
            <person name="Labate C.A."/>
        </authorList>
    </citation>
    <scope>NUCLEOTIDE SEQUENCE</scope>
    <source>
        <strain evidence="3">MF-1</strain>
    </source>
</reference>
<proteinExistence type="predicted"/>
<dbReference type="Proteomes" id="UP000765509">
    <property type="component" value="Unassembled WGS sequence"/>
</dbReference>
<dbReference type="EMBL" id="AVOT02015979">
    <property type="protein sequence ID" value="MBW0500761.1"/>
    <property type="molecule type" value="Genomic_DNA"/>
</dbReference>
<dbReference type="AlphaFoldDB" id="A0A9Q3DBF4"/>
<evidence type="ECO:0000313" key="4">
    <source>
        <dbReference type="Proteomes" id="UP000765509"/>
    </source>
</evidence>
<feature type="domain" description="Integrase catalytic" evidence="2">
    <location>
        <begin position="1"/>
        <end position="106"/>
    </location>
</feature>
<dbReference type="InterPro" id="IPR050951">
    <property type="entry name" value="Retrovirus_Pol_polyprotein"/>
</dbReference>
<dbReference type="InterPro" id="IPR012337">
    <property type="entry name" value="RNaseH-like_sf"/>
</dbReference>
<gene>
    <name evidence="3" type="ORF">O181_040476</name>
</gene>
<dbReference type="Gene3D" id="3.30.420.10">
    <property type="entry name" value="Ribonuclease H-like superfamily/Ribonuclease H"/>
    <property type="match status" value="1"/>
</dbReference>